<evidence type="ECO:0000313" key="3">
    <source>
        <dbReference type="Proteomes" id="UP000256964"/>
    </source>
</evidence>
<evidence type="ECO:0000256" key="1">
    <source>
        <dbReference type="SAM" id="Phobius"/>
    </source>
</evidence>
<sequence length="64" mass="6861">MYPPARASSLPPSAYPLRHLPFTQPLPAIVAPLLTGISCLLSPFVCLLAVNAPQHVTRVTLSVR</sequence>
<keyword evidence="1" id="KW-0472">Membrane</keyword>
<dbReference type="EMBL" id="KZ857547">
    <property type="protein sequence ID" value="RDX40579.1"/>
    <property type="molecule type" value="Genomic_DNA"/>
</dbReference>
<keyword evidence="1" id="KW-1133">Transmembrane helix</keyword>
<gene>
    <name evidence="2" type="ORF">OH76DRAFT_1412869</name>
</gene>
<dbReference type="Proteomes" id="UP000256964">
    <property type="component" value="Unassembled WGS sequence"/>
</dbReference>
<dbReference type="AlphaFoldDB" id="A0A371CJW9"/>
<feature type="transmembrane region" description="Helical" evidence="1">
    <location>
        <begin position="26"/>
        <end position="50"/>
    </location>
</feature>
<name>A0A371CJW9_9APHY</name>
<keyword evidence="3" id="KW-1185">Reference proteome</keyword>
<proteinExistence type="predicted"/>
<protein>
    <submittedName>
        <fullName evidence="2">Uncharacterized protein</fullName>
    </submittedName>
</protein>
<reference evidence="2 3" key="1">
    <citation type="journal article" date="2018" name="Biotechnol. Biofuels">
        <title>Integrative visual omics of the white-rot fungus Polyporus brumalis exposes the biotechnological potential of its oxidative enzymes for delignifying raw plant biomass.</title>
        <authorList>
            <person name="Miyauchi S."/>
            <person name="Rancon A."/>
            <person name="Drula E."/>
            <person name="Hage H."/>
            <person name="Chaduli D."/>
            <person name="Favel A."/>
            <person name="Grisel S."/>
            <person name="Henrissat B."/>
            <person name="Herpoel-Gimbert I."/>
            <person name="Ruiz-Duenas F.J."/>
            <person name="Chevret D."/>
            <person name="Hainaut M."/>
            <person name="Lin J."/>
            <person name="Wang M."/>
            <person name="Pangilinan J."/>
            <person name="Lipzen A."/>
            <person name="Lesage-Meessen L."/>
            <person name="Navarro D."/>
            <person name="Riley R."/>
            <person name="Grigoriev I.V."/>
            <person name="Zhou S."/>
            <person name="Raouche S."/>
            <person name="Rosso M.N."/>
        </authorList>
    </citation>
    <scope>NUCLEOTIDE SEQUENCE [LARGE SCALE GENOMIC DNA]</scope>
    <source>
        <strain evidence="2 3">BRFM 1820</strain>
    </source>
</reference>
<organism evidence="2 3">
    <name type="scientific">Lentinus brumalis</name>
    <dbReference type="NCBI Taxonomy" id="2498619"/>
    <lineage>
        <taxon>Eukaryota</taxon>
        <taxon>Fungi</taxon>
        <taxon>Dikarya</taxon>
        <taxon>Basidiomycota</taxon>
        <taxon>Agaricomycotina</taxon>
        <taxon>Agaricomycetes</taxon>
        <taxon>Polyporales</taxon>
        <taxon>Polyporaceae</taxon>
        <taxon>Lentinus</taxon>
    </lineage>
</organism>
<accession>A0A371CJW9</accession>
<evidence type="ECO:0000313" key="2">
    <source>
        <dbReference type="EMBL" id="RDX40579.1"/>
    </source>
</evidence>
<keyword evidence="1" id="KW-0812">Transmembrane</keyword>